<dbReference type="AlphaFoldDB" id="A0A9P9ERY1"/>
<comment type="caution">
    <text evidence="2">The sequence shown here is derived from an EMBL/GenBank/DDBJ whole genome shotgun (WGS) entry which is preliminary data.</text>
</comment>
<evidence type="ECO:0000313" key="2">
    <source>
        <dbReference type="EMBL" id="KAH7142802.1"/>
    </source>
</evidence>
<keyword evidence="1" id="KW-0472">Membrane</keyword>
<gene>
    <name evidence="2" type="ORF">B0J13DRAFT_50915</name>
</gene>
<evidence type="ECO:0000256" key="1">
    <source>
        <dbReference type="SAM" id="Phobius"/>
    </source>
</evidence>
<proteinExistence type="predicted"/>
<evidence type="ECO:0000313" key="3">
    <source>
        <dbReference type="Proteomes" id="UP000717696"/>
    </source>
</evidence>
<accession>A0A9P9ERY1</accession>
<keyword evidence="3" id="KW-1185">Reference proteome</keyword>
<dbReference type="EMBL" id="JAGMUU010000011">
    <property type="protein sequence ID" value="KAH7142802.1"/>
    <property type="molecule type" value="Genomic_DNA"/>
</dbReference>
<dbReference type="OrthoDB" id="1658288at2759"/>
<protein>
    <submittedName>
        <fullName evidence="2">Uncharacterized protein</fullName>
    </submittedName>
</protein>
<keyword evidence="1" id="KW-1133">Transmembrane helix</keyword>
<feature type="transmembrane region" description="Helical" evidence="1">
    <location>
        <begin position="225"/>
        <end position="244"/>
    </location>
</feature>
<sequence length="346" mass="39473">MWIVGATAIRPLALDEMFEALCIPEEFTLGLDSTEDPLTHGESSIRAGTWMGFYRQLRLRCEPFLEVIIPQAQSGSGVRENIEISPRHNIQLLHRTIKDFLQNPSESAAVSFSEAEANLFVRESLRRYLRVVLPVHPCRYSPVPAMGNCPLEKTVQAMAKYLDKKNLLEFALTVLPEEEWLHHLLIFETSAYPPPPMDQREQWPWNQSLFDFLYQYFSYRCRQGLTVAVTNMLTIASILILSWLTSLRYGPLALAIKESSLTRISHELTERPNATREALRMVKTFSNREESLIWECQGVPPRSGYLPRPPPKVQKPSSTQLADIVAGFEASHGGKKGKKKDLSFWE</sequence>
<dbReference type="Proteomes" id="UP000717696">
    <property type="component" value="Unassembled WGS sequence"/>
</dbReference>
<keyword evidence="1" id="KW-0812">Transmembrane</keyword>
<reference evidence="2" key="1">
    <citation type="journal article" date="2021" name="Nat. Commun.">
        <title>Genetic determinants of endophytism in the Arabidopsis root mycobiome.</title>
        <authorList>
            <person name="Mesny F."/>
            <person name="Miyauchi S."/>
            <person name="Thiergart T."/>
            <person name="Pickel B."/>
            <person name="Atanasova L."/>
            <person name="Karlsson M."/>
            <person name="Huettel B."/>
            <person name="Barry K.W."/>
            <person name="Haridas S."/>
            <person name="Chen C."/>
            <person name="Bauer D."/>
            <person name="Andreopoulos W."/>
            <person name="Pangilinan J."/>
            <person name="LaButti K."/>
            <person name="Riley R."/>
            <person name="Lipzen A."/>
            <person name="Clum A."/>
            <person name="Drula E."/>
            <person name="Henrissat B."/>
            <person name="Kohler A."/>
            <person name="Grigoriev I.V."/>
            <person name="Martin F.M."/>
            <person name="Hacquard S."/>
        </authorList>
    </citation>
    <scope>NUCLEOTIDE SEQUENCE</scope>
    <source>
        <strain evidence="2">MPI-CAGE-AT-0021</strain>
    </source>
</reference>
<organism evidence="2 3">
    <name type="scientific">Dactylonectria estremocensis</name>
    <dbReference type="NCBI Taxonomy" id="1079267"/>
    <lineage>
        <taxon>Eukaryota</taxon>
        <taxon>Fungi</taxon>
        <taxon>Dikarya</taxon>
        <taxon>Ascomycota</taxon>
        <taxon>Pezizomycotina</taxon>
        <taxon>Sordariomycetes</taxon>
        <taxon>Hypocreomycetidae</taxon>
        <taxon>Hypocreales</taxon>
        <taxon>Nectriaceae</taxon>
        <taxon>Dactylonectria</taxon>
    </lineage>
</organism>
<name>A0A9P9ERY1_9HYPO</name>